<evidence type="ECO:0000313" key="9">
    <source>
        <dbReference type="Proteomes" id="UP000051451"/>
    </source>
</evidence>
<keyword evidence="5 6" id="KW-0472">Membrane</keyword>
<dbReference type="Pfam" id="PF10035">
    <property type="entry name" value="DUF2179"/>
    <property type="match status" value="1"/>
</dbReference>
<dbReference type="InterPro" id="IPR051461">
    <property type="entry name" value="UPF0750_membrane"/>
</dbReference>
<evidence type="ECO:0000256" key="6">
    <source>
        <dbReference type="SAM" id="Phobius"/>
    </source>
</evidence>
<evidence type="ECO:0000256" key="4">
    <source>
        <dbReference type="ARBA" id="ARBA00022989"/>
    </source>
</evidence>
<comment type="caution">
    <text evidence="8">The sequence shown here is derived from an EMBL/GenBank/DDBJ whole genome shotgun (WGS) entry which is preliminary data.</text>
</comment>
<dbReference type="InterPro" id="IPR019264">
    <property type="entry name" value="DUF2179"/>
</dbReference>
<dbReference type="CDD" id="cd16380">
    <property type="entry name" value="YitT_C"/>
    <property type="match status" value="1"/>
</dbReference>
<dbReference type="GO" id="GO:0005886">
    <property type="term" value="C:plasma membrane"/>
    <property type="evidence" value="ECO:0007669"/>
    <property type="project" value="UniProtKB-SubCell"/>
</dbReference>
<feature type="transmembrane region" description="Helical" evidence="6">
    <location>
        <begin position="79"/>
        <end position="98"/>
    </location>
</feature>
<evidence type="ECO:0000256" key="2">
    <source>
        <dbReference type="ARBA" id="ARBA00022475"/>
    </source>
</evidence>
<protein>
    <recommendedName>
        <fullName evidence="7">DUF2179 domain-containing protein</fullName>
    </recommendedName>
</protein>
<keyword evidence="4 6" id="KW-1133">Transmembrane helix</keyword>
<feature type="transmembrane region" description="Helical" evidence="6">
    <location>
        <begin position="50"/>
        <end position="72"/>
    </location>
</feature>
<evidence type="ECO:0000313" key="8">
    <source>
        <dbReference type="EMBL" id="KRM08252.1"/>
    </source>
</evidence>
<gene>
    <name evidence="8" type="ORF">FC89_GL001590</name>
</gene>
<dbReference type="InterPro" id="IPR003740">
    <property type="entry name" value="YitT"/>
</dbReference>
<reference evidence="8 9" key="1">
    <citation type="journal article" date="2015" name="Genome Announc.">
        <title>Expanding the biotechnology potential of lactobacilli through comparative genomics of 213 strains and associated genera.</title>
        <authorList>
            <person name="Sun Z."/>
            <person name="Harris H.M."/>
            <person name="McCann A."/>
            <person name="Guo C."/>
            <person name="Argimon S."/>
            <person name="Zhang W."/>
            <person name="Yang X."/>
            <person name="Jeffery I.B."/>
            <person name="Cooney J.C."/>
            <person name="Kagawa T.F."/>
            <person name="Liu W."/>
            <person name="Song Y."/>
            <person name="Salvetti E."/>
            <person name="Wrobel A."/>
            <person name="Rasinkangas P."/>
            <person name="Parkhill J."/>
            <person name="Rea M.C."/>
            <person name="O'Sullivan O."/>
            <person name="Ritari J."/>
            <person name="Douillard F.P."/>
            <person name="Paul Ross R."/>
            <person name="Yang R."/>
            <person name="Briner A.E."/>
            <person name="Felis G.E."/>
            <person name="de Vos W.M."/>
            <person name="Barrangou R."/>
            <person name="Klaenhammer T.R."/>
            <person name="Caufield P.W."/>
            <person name="Cui Y."/>
            <person name="Zhang H."/>
            <person name="O'Toole P.W."/>
        </authorList>
    </citation>
    <scope>NUCLEOTIDE SEQUENCE [LARGE SCALE GENOMIC DNA]</scope>
    <source>
        <strain evidence="8 9">DSM 18630</strain>
    </source>
</reference>
<dbReference type="PANTHER" id="PTHR33545:SF10">
    <property type="entry name" value="UPF0750 MEMBRANE PROTEIN YPJC"/>
    <property type="match status" value="1"/>
</dbReference>
<dbReference type="PANTHER" id="PTHR33545">
    <property type="entry name" value="UPF0750 MEMBRANE PROTEIN YITT-RELATED"/>
    <property type="match status" value="1"/>
</dbReference>
<accession>A0A0R1W1P7</accession>
<evidence type="ECO:0000256" key="5">
    <source>
        <dbReference type="ARBA" id="ARBA00023136"/>
    </source>
</evidence>
<dbReference type="InterPro" id="IPR015867">
    <property type="entry name" value="N-reg_PII/ATP_PRibTrfase_C"/>
</dbReference>
<evidence type="ECO:0000256" key="1">
    <source>
        <dbReference type="ARBA" id="ARBA00004651"/>
    </source>
</evidence>
<evidence type="ECO:0000256" key="3">
    <source>
        <dbReference type="ARBA" id="ARBA00022692"/>
    </source>
</evidence>
<dbReference type="RefSeq" id="WP_157060617.1">
    <property type="nucleotide sequence ID" value="NZ_AZGB01000001.1"/>
</dbReference>
<feature type="transmembrane region" description="Helical" evidence="6">
    <location>
        <begin position="152"/>
        <end position="171"/>
    </location>
</feature>
<feature type="transmembrane region" description="Helical" evidence="6">
    <location>
        <begin position="12"/>
        <end position="30"/>
    </location>
</feature>
<dbReference type="AlphaFoldDB" id="A0A0R1W1P7"/>
<feature type="transmembrane region" description="Helical" evidence="6">
    <location>
        <begin position="110"/>
        <end position="131"/>
    </location>
</feature>
<proteinExistence type="predicted"/>
<keyword evidence="2" id="KW-1003">Cell membrane</keyword>
<dbReference type="Pfam" id="PF02588">
    <property type="entry name" value="YitT_membrane"/>
    <property type="match status" value="1"/>
</dbReference>
<evidence type="ECO:0000259" key="7">
    <source>
        <dbReference type="Pfam" id="PF10035"/>
    </source>
</evidence>
<organism evidence="8 9">
    <name type="scientific">Liquorilactobacillus ghanensis DSM 18630</name>
    <dbReference type="NCBI Taxonomy" id="1423750"/>
    <lineage>
        <taxon>Bacteria</taxon>
        <taxon>Bacillati</taxon>
        <taxon>Bacillota</taxon>
        <taxon>Bacilli</taxon>
        <taxon>Lactobacillales</taxon>
        <taxon>Lactobacillaceae</taxon>
        <taxon>Liquorilactobacillus</taxon>
    </lineage>
</organism>
<dbReference type="OrthoDB" id="1758221at2"/>
<dbReference type="PIRSF" id="PIRSF006483">
    <property type="entry name" value="Membrane_protein_YitT"/>
    <property type="match status" value="1"/>
</dbReference>
<dbReference type="PATRIC" id="fig|1423750.3.peg.1633"/>
<name>A0A0R1W1P7_9LACO</name>
<dbReference type="Proteomes" id="UP000051451">
    <property type="component" value="Unassembled WGS sequence"/>
</dbReference>
<dbReference type="Gene3D" id="3.30.70.120">
    <property type="match status" value="1"/>
</dbReference>
<dbReference type="STRING" id="1423750.FC89_GL001590"/>
<sequence>MTERVEKINLLNFIMIALGSSLYAFGLVMINIANNLAEGGITGVTLILRYWFQIDPAISTVLLNIPLVIIGYRYLGKTALTYTIFGIGSLSFFIWLWQQVPVTVNIDHDLFLAGILAGLIGGSGSGLVYRFGGTTGGTDIVARIFERKRGVAMGKTLLSIDCVVLLLSLSYVSLRKMMYTLLASYVFSKIVNFTLEGAYAARGVIIISGQHRMIAEDIINNLNRGVSYLQATGAYSNEPRQAIYCVISPNELMELKHIIARHDEHAFVSILSVNEVIGEGFSYDTAKKKILHR</sequence>
<keyword evidence="9" id="KW-1185">Reference proteome</keyword>
<comment type="subcellular location">
    <subcellularLocation>
        <location evidence="1">Cell membrane</location>
        <topology evidence="1">Multi-pass membrane protein</topology>
    </subcellularLocation>
</comment>
<keyword evidence="3 6" id="KW-0812">Transmembrane</keyword>
<dbReference type="EMBL" id="AZGB01000001">
    <property type="protein sequence ID" value="KRM08252.1"/>
    <property type="molecule type" value="Genomic_DNA"/>
</dbReference>
<feature type="domain" description="DUF2179" evidence="7">
    <location>
        <begin position="224"/>
        <end position="278"/>
    </location>
</feature>
<dbReference type="GeneID" id="98317789"/>